<feature type="compositionally biased region" description="Gly residues" evidence="1">
    <location>
        <begin position="32"/>
        <end position="55"/>
    </location>
</feature>
<feature type="signal peptide" evidence="2">
    <location>
        <begin position="1"/>
        <end position="26"/>
    </location>
</feature>
<gene>
    <name evidence="3" type="ORF">CMC5_048880</name>
</gene>
<dbReference type="PROSITE" id="PS51257">
    <property type="entry name" value="PROKAR_LIPOPROTEIN"/>
    <property type="match status" value="1"/>
</dbReference>
<organism evidence="3 4">
    <name type="scientific">Chondromyces crocatus</name>
    <dbReference type="NCBI Taxonomy" id="52"/>
    <lineage>
        <taxon>Bacteria</taxon>
        <taxon>Pseudomonadati</taxon>
        <taxon>Myxococcota</taxon>
        <taxon>Polyangia</taxon>
        <taxon>Polyangiales</taxon>
        <taxon>Polyangiaceae</taxon>
        <taxon>Chondromyces</taxon>
    </lineage>
</organism>
<keyword evidence="2" id="KW-0732">Signal</keyword>
<evidence type="ECO:0000256" key="2">
    <source>
        <dbReference type="SAM" id="SignalP"/>
    </source>
</evidence>
<dbReference type="AlphaFoldDB" id="A0A0K1EJ84"/>
<protein>
    <recommendedName>
        <fullName evidence="5">Secreted protein</fullName>
    </recommendedName>
</protein>
<feature type="chain" id="PRO_5005459545" description="Secreted protein" evidence="2">
    <location>
        <begin position="27"/>
        <end position="322"/>
    </location>
</feature>
<dbReference type="Proteomes" id="UP000067626">
    <property type="component" value="Chromosome"/>
</dbReference>
<feature type="compositionally biased region" description="Low complexity" evidence="1">
    <location>
        <begin position="56"/>
        <end position="65"/>
    </location>
</feature>
<evidence type="ECO:0008006" key="5">
    <source>
        <dbReference type="Google" id="ProtNLM"/>
    </source>
</evidence>
<evidence type="ECO:0000313" key="3">
    <source>
        <dbReference type="EMBL" id="AKT40732.1"/>
    </source>
</evidence>
<reference evidence="3 4" key="1">
    <citation type="submission" date="2015-07" db="EMBL/GenBank/DDBJ databases">
        <title>Genome analysis of myxobacterium Chondromyces crocatus Cm c5 reveals a high potential for natural compound synthesis and the genetic basis for the loss of fruiting body formation.</title>
        <authorList>
            <person name="Zaburannyi N."/>
            <person name="Bunk B."/>
            <person name="Maier J."/>
            <person name="Overmann J."/>
            <person name="Mueller R."/>
        </authorList>
    </citation>
    <scope>NUCLEOTIDE SEQUENCE [LARGE SCALE GENOMIC DNA]</scope>
    <source>
        <strain evidence="3 4">Cm c5</strain>
    </source>
</reference>
<keyword evidence="4" id="KW-1185">Reference proteome</keyword>
<feature type="region of interest" description="Disordered" evidence="1">
    <location>
        <begin position="32"/>
        <end position="65"/>
    </location>
</feature>
<evidence type="ECO:0000256" key="1">
    <source>
        <dbReference type="SAM" id="MobiDB-lite"/>
    </source>
</evidence>
<dbReference type="RefSeq" id="WP_156338837.1">
    <property type="nucleotide sequence ID" value="NZ_CP012159.1"/>
</dbReference>
<dbReference type="EMBL" id="CP012159">
    <property type="protein sequence ID" value="AKT40732.1"/>
    <property type="molecule type" value="Genomic_DNA"/>
</dbReference>
<dbReference type="KEGG" id="ccro:CMC5_048880"/>
<accession>A0A0K1EJ84</accession>
<sequence length="322" mass="32029">MRTGMTHALSGTGLLLLALAACSSNGTDDVGGGGQAAGGGQGGTTTSGGPGGAGGSESSCVPGPGSPCCSPDETSWIGTIDGNAVDGCYNATRIWPEGRYLDMEIDLQGVVRFYGAQTFTEDNVGSPVSASSIFRTPQEGPLAGTWFCSGQGTSVTRPPVDSSAGTSYTLASLSRLGTCSGTPVSGSVEICRGPSGTTSCSGSRSSLTGTIDGVAIDLTASFSGYSSSDDGVLTTWRPSVDDSGYSIVVISQQNTVVRGYIVTPIAGLDRGAVYCIGGGTASVPEPGSGGLLRATLTDLSFVGRCSEATPVEGEISASRPAP</sequence>
<name>A0A0K1EJ84_CHOCO</name>
<evidence type="ECO:0000313" key="4">
    <source>
        <dbReference type="Proteomes" id="UP000067626"/>
    </source>
</evidence>
<proteinExistence type="predicted"/>